<evidence type="ECO:0000313" key="2">
    <source>
        <dbReference type="Proteomes" id="UP000018851"/>
    </source>
</evidence>
<dbReference type="HOGENOM" id="CLU_1609100_0_0_5"/>
<dbReference type="Proteomes" id="UP000018851">
    <property type="component" value="Chromosome"/>
</dbReference>
<protein>
    <submittedName>
        <fullName evidence="1">Uncharacterized protein</fullName>
    </submittedName>
</protein>
<dbReference type="eggNOG" id="ENOG50330TB">
    <property type="taxonomic scope" value="Bacteria"/>
</dbReference>
<dbReference type="EMBL" id="CP006644">
    <property type="protein sequence ID" value="AHE56536.1"/>
    <property type="molecule type" value="Genomic_DNA"/>
</dbReference>
<sequence>MWCVSDGEIFTPIFGYTTEAGERRMERLVTESLETAVAMGKDKLTLNEHDANDAVLLYDARIPLNDERFDAIIVEIRSYFSPGSEAVMAIPYRPKGSSDPFRVYKPKLVQWANCEDFDVNAAVQSFFEGVDGHEKGAAVWNEALDQSI</sequence>
<gene>
    <name evidence="1" type="ORF">NX02_24645</name>
</gene>
<accession>W0AHG0</accession>
<organism evidence="1 2">
    <name type="scientific">Sphingomonas sanxanigenens DSM 19645 = NX02</name>
    <dbReference type="NCBI Taxonomy" id="1123269"/>
    <lineage>
        <taxon>Bacteria</taxon>
        <taxon>Pseudomonadati</taxon>
        <taxon>Pseudomonadota</taxon>
        <taxon>Alphaproteobacteria</taxon>
        <taxon>Sphingomonadales</taxon>
        <taxon>Sphingomonadaceae</taxon>
        <taxon>Sphingomonas</taxon>
    </lineage>
</organism>
<keyword evidence="2" id="KW-1185">Reference proteome</keyword>
<dbReference type="AlphaFoldDB" id="W0AHG0"/>
<proteinExistence type="predicted"/>
<dbReference type="KEGG" id="ssan:NX02_24645"/>
<name>W0AHG0_9SPHN</name>
<dbReference type="PATRIC" id="fig|1123269.5.peg.4829"/>
<reference evidence="1 2" key="1">
    <citation type="submission" date="2013-07" db="EMBL/GenBank/DDBJ databases">
        <title>Completed genome of Sphingomonas sanxanigenens NX02.</title>
        <authorList>
            <person name="Ma T."/>
            <person name="Huang H."/>
            <person name="Wu M."/>
            <person name="Li X."/>
            <person name="Li G."/>
        </authorList>
    </citation>
    <scope>NUCLEOTIDE SEQUENCE [LARGE SCALE GENOMIC DNA]</scope>
    <source>
        <strain evidence="1 2">NX02</strain>
    </source>
</reference>
<evidence type="ECO:0000313" key="1">
    <source>
        <dbReference type="EMBL" id="AHE56536.1"/>
    </source>
</evidence>